<gene>
    <name evidence="2" type="ORF">CCHL11_02245</name>
</gene>
<feature type="domain" description="PH" evidence="1">
    <location>
        <begin position="172"/>
        <end position="260"/>
    </location>
</feature>
<evidence type="ECO:0000313" key="2">
    <source>
        <dbReference type="EMBL" id="OLN97137.1"/>
    </source>
</evidence>
<protein>
    <recommendedName>
        <fullName evidence="1">PH domain-containing protein</fullName>
    </recommendedName>
</protein>
<keyword evidence="3" id="KW-1185">Reference proteome</keyword>
<proteinExistence type="predicted"/>
<dbReference type="EMBL" id="MPGH01000011">
    <property type="protein sequence ID" value="OLN97137.1"/>
    <property type="molecule type" value="Genomic_DNA"/>
</dbReference>
<organism evidence="2 3">
    <name type="scientific">Colletotrichum chlorophyti</name>
    <dbReference type="NCBI Taxonomy" id="708187"/>
    <lineage>
        <taxon>Eukaryota</taxon>
        <taxon>Fungi</taxon>
        <taxon>Dikarya</taxon>
        <taxon>Ascomycota</taxon>
        <taxon>Pezizomycotina</taxon>
        <taxon>Sordariomycetes</taxon>
        <taxon>Hypocreomycetidae</taxon>
        <taxon>Glomerellales</taxon>
        <taxon>Glomerellaceae</taxon>
        <taxon>Colletotrichum</taxon>
    </lineage>
</organism>
<name>A0A1Q8S6X1_9PEZI</name>
<evidence type="ECO:0000259" key="1">
    <source>
        <dbReference type="Pfam" id="PF23074"/>
    </source>
</evidence>
<evidence type="ECO:0000313" key="3">
    <source>
        <dbReference type="Proteomes" id="UP000186583"/>
    </source>
</evidence>
<accession>A0A1Q8S6X1</accession>
<dbReference type="Pfam" id="PF23074">
    <property type="entry name" value="PH_FT_N"/>
    <property type="match status" value="1"/>
</dbReference>
<comment type="caution">
    <text evidence="2">The sequence shown here is derived from an EMBL/GenBank/DDBJ whole genome shotgun (WGS) entry which is preliminary data.</text>
</comment>
<dbReference type="Proteomes" id="UP000186583">
    <property type="component" value="Unassembled WGS sequence"/>
</dbReference>
<dbReference type="OrthoDB" id="5345571at2759"/>
<reference evidence="2 3" key="1">
    <citation type="submission" date="2016-11" db="EMBL/GenBank/DDBJ databases">
        <title>Draft Genome Assembly of Colletotrichum chlorophyti a pathogen of herbaceous plants.</title>
        <authorList>
            <person name="Gan P."/>
            <person name="Narusaka M."/>
            <person name="Tsushima A."/>
            <person name="Narusaka Y."/>
            <person name="Takano Y."/>
            <person name="Shirasu K."/>
        </authorList>
    </citation>
    <scope>NUCLEOTIDE SEQUENCE [LARGE SCALE GENOMIC DNA]</scope>
    <source>
        <strain evidence="2 3">NTL11</strain>
    </source>
</reference>
<dbReference type="STRING" id="708187.A0A1Q8S6X1"/>
<dbReference type="AlphaFoldDB" id="A0A1Q8S6X1"/>
<sequence>MEQTLQRMDFRLLQQCCCEAERADLVSMNLEGLRMALPEVYGGHITALAGEVRSSSRILRDLADLSQVHFTRVPILLNYLNIVLPCLSKTLRDILNYYDDRTVSRETRWRRMYHRMTQEVNGLPLPQRFAKQEDSSAHWAEEIFSRPLSSRTALKHNKASIAYGPLQAWGQLNIPKENKMLFRRPFDDDRIALMTYINLVNQTPYLLLRTYHMGAPWFSLRGTHELVIHREGSSLQLNRWSTSEQVPKLWASLYFKTWEGALLTVH</sequence>
<dbReference type="InterPro" id="IPR057081">
    <property type="entry name" value="PH_N"/>
</dbReference>